<evidence type="ECO:0000256" key="1">
    <source>
        <dbReference type="PROSITE-ProRule" id="PRU00169"/>
    </source>
</evidence>
<gene>
    <name evidence="4" type="ORF">C8N31_11080</name>
    <name evidence="3" type="ORF">PM02_17015</name>
</gene>
<feature type="domain" description="Response regulatory" evidence="2">
    <location>
        <begin position="9"/>
        <end position="133"/>
    </location>
</feature>
<dbReference type="Gene3D" id="3.40.50.2300">
    <property type="match status" value="1"/>
</dbReference>
<evidence type="ECO:0000313" key="6">
    <source>
        <dbReference type="Proteomes" id="UP000244092"/>
    </source>
</evidence>
<sequence length="136" mass="15219">MTDQNTIGCAMIVDDEPFDQMMYERILKRSGLVDQVIGFQYAAEALDYLARPDRSKVDVIFLDINMPRMNGFEFLEAANRDLGPAFVKVCVVMLTTSIAPEDRARAASYDAVRDFISKPLGKDDVVHVANLLAEVQ</sequence>
<dbReference type="SMART" id="SM00448">
    <property type="entry name" value="REC"/>
    <property type="match status" value="1"/>
</dbReference>
<keyword evidence="1" id="KW-0597">Phosphoprotein</keyword>
<dbReference type="GO" id="GO:0000160">
    <property type="term" value="P:phosphorelay signal transduction system"/>
    <property type="evidence" value="ECO:0007669"/>
    <property type="project" value="InterPro"/>
</dbReference>
<keyword evidence="3" id="KW-0808">Transferase</keyword>
<proteinExistence type="predicted"/>
<organism evidence="3 5">
    <name type="scientific">Sulfitobacter mediterraneus</name>
    <dbReference type="NCBI Taxonomy" id="83219"/>
    <lineage>
        <taxon>Bacteria</taxon>
        <taxon>Pseudomonadati</taxon>
        <taxon>Pseudomonadota</taxon>
        <taxon>Alphaproteobacteria</taxon>
        <taxon>Rhodobacterales</taxon>
        <taxon>Roseobacteraceae</taxon>
        <taxon>Sulfitobacter</taxon>
    </lineage>
</organism>
<dbReference type="InterPro" id="IPR052893">
    <property type="entry name" value="TCS_response_regulator"/>
</dbReference>
<dbReference type="InterPro" id="IPR001789">
    <property type="entry name" value="Sig_transdc_resp-reg_receiver"/>
</dbReference>
<comment type="caution">
    <text evidence="3">The sequence shown here is derived from an EMBL/GenBank/DDBJ whole genome shotgun (WGS) entry which is preliminary data.</text>
</comment>
<dbReference type="PROSITE" id="PS50110">
    <property type="entry name" value="RESPONSE_REGULATORY"/>
    <property type="match status" value="1"/>
</dbReference>
<reference evidence="3 5" key="1">
    <citation type="journal article" date="2014" name="Genome Announc.">
        <title>Draft Genome Sequences of Two Isolates of the Roseobacter Group, Sulfitobacter sp. Strains 3SOLIMAR09 and 1FIGIMAR09, from Harbors of Mallorca Island (Mediterranean Sea).</title>
        <authorList>
            <person name="Mas-Llado M."/>
            <person name="Pina-Villalonga J.M."/>
            <person name="Brunet-Galmes I."/>
            <person name="Nogales B."/>
            <person name="Bosch R."/>
        </authorList>
    </citation>
    <scope>NUCLEOTIDE SEQUENCE [LARGE SCALE GENOMIC DNA]</scope>
    <source>
        <strain evidence="3 5">1FIGIMAR09</strain>
    </source>
</reference>
<evidence type="ECO:0000259" key="2">
    <source>
        <dbReference type="PROSITE" id="PS50110"/>
    </source>
</evidence>
<dbReference type="Pfam" id="PF00072">
    <property type="entry name" value="Response_reg"/>
    <property type="match status" value="1"/>
</dbReference>
<evidence type="ECO:0000313" key="5">
    <source>
        <dbReference type="Proteomes" id="UP000027337"/>
    </source>
</evidence>
<name>A0A061SRF1_9RHOB</name>
<dbReference type="EMBL" id="JEMU01000018">
    <property type="protein sequence ID" value="KAJ01825.1"/>
    <property type="molecule type" value="Genomic_DNA"/>
</dbReference>
<keyword evidence="5" id="KW-1185">Reference proteome</keyword>
<protein>
    <submittedName>
        <fullName evidence="4">CheY-like chemotaxis protein</fullName>
    </submittedName>
    <submittedName>
        <fullName evidence="3">Histidine kinase</fullName>
    </submittedName>
</protein>
<keyword evidence="3" id="KW-0418">Kinase</keyword>
<dbReference type="PANTHER" id="PTHR44520">
    <property type="entry name" value="RESPONSE REGULATOR RCP1-RELATED"/>
    <property type="match status" value="1"/>
</dbReference>
<dbReference type="Proteomes" id="UP000027337">
    <property type="component" value="Unassembled WGS sequence"/>
</dbReference>
<dbReference type="AlphaFoldDB" id="A0A061SRF1"/>
<reference evidence="4 6" key="2">
    <citation type="submission" date="2018-04" db="EMBL/GenBank/DDBJ databases">
        <title>Genomic Encyclopedia of Archaeal and Bacterial Type Strains, Phase II (KMG-II): from individual species to whole genera.</title>
        <authorList>
            <person name="Goeker M."/>
        </authorList>
    </citation>
    <scope>NUCLEOTIDE SEQUENCE [LARGE SCALE GENOMIC DNA]</scope>
    <source>
        <strain evidence="4 6">DSM 12244</strain>
    </source>
</reference>
<dbReference type="RefSeq" id="WP_025048671.1">
    <property type="nucleotide sequence ID" value="NZ_JEMU01000018.1"/>
</dbReference>
<dbReference type="Proteomes" id="UP000244092">
    <property type="component" value="Unassembled WGS sequence"/>
</dbReference>
<evidence type="ECO:0000313" key="3">
    <source>
        <dbReference type="EMBL" id="KAJ01825.1"/>
    </source>
</evidence>
<evidence type="ECO:0000313" key="4">
    <source>
        <dbReference type="EMBL" id="PTX72820.1"/>
    </source>
</evidence>
<dbReference type="GO" id="GO:0016301">
    <property type="term" value="F:kinase activity"/>
    <property type="evidence" value="ECO:0007669"/>
    <property type="project" value="UniProtKB-KW"/>
</dbReference>
<dbReference type="PANTHER" id="PTHR44520:SF2">
    <property type="entry name" value="RESPONSE REGULATOR RCP1"/>
    <property type="match status" value="1"/>
</dbReference>
<dbReference type="InterPro" id="IPR011006">
    <property type="entry name" value="CheY-like_superfamily"/>
</dbReference>
<dbReference type="eggNOG" id="COG0784">
    <property type="taxonomic scope" value="Bacteria"/>
</dbReference>
<dbReference type="SUPFAM" id="SSF52172">
    <property type="entry name" value="CheY-like"/>
    <property type="match status" value="1"/>
</dbReference>
<dbReference type="STRING" id="83219.PM02_17015"/>
<feature type="modified residue" description="4-aspartylphosphate" evidence="1">
    <location>
        <position position="63"/>
    </location>
</feature>
<dbReference type="EMBL" id="QBKU01000010">
    <property type="protein sequence ID" value="PTX72820.1"/>
    <property type="molecule type" value="Genomic_DNA"/>
</dbReference>
<accession>A0A061SRF1</accession>